<evidence type="ECO:0000259" key="3">
    <source>
        <dbReference type="Pfam" id="PF04195"/>
    </source>
</evidence>
<feature type="region of interest" description="Disordered" evidence="2">
    <location>
        <begin position="1"/>
        <end position="61"/>
    </location>
</feature>
<keyword evidence="1" id="KW-0175">Coiled coil</keyword>
<dbReference type="EMBL" id="DF973413">
    <property type="protein sequence ID" value="GAU29988.1"/>
    <property type="molecule type" value="Genomic_DNA"/>
</dbReference>
<evidence type="ECO:0000313" key="4">
    <source>
        <dbReference type="EMBL" id="GAU29988.1"/>
    </source>
</evidence>
<dbReference type="Proteomes" id="UP000242715">
    <property type="component" value="Unassembled WGS sequence"/>
</dbReference>
<organism evidence="4 5">
    <name type="scientific">Trifolium subterraneum</name>
    <name type="common">Subterranean clover</name>
    <dbReference type="NCBI Taxonomy" id="3900"/>
    <lineage>
        <taxon>Eukaryota</taxon>
        <taxon>Viridiplantae</taxon>
        <taxon>Streptophyta</taxon>
        <taxon>Embryophyta</taxon>
        <taxon>Tracheophyta</taxon>
        <taxon>Spermatophyta</taxon>
        <taxon>Magnoliopsida</taxon>
        <taxon>eudicotyledons</taxon>
        <taxon>Gunneridae</taxon>
        <taxon>Pentapetalae</taxon>
        <taxon>rosids</taxon>
        <taxon>fabids</taxon>
        <taxon>Fabales</taxon>
        <taxon>Fabaceae</taxon>
        <taxon>Papilionoideae</taxon>
        <taxon>50 kb inversion clade</taxon>
        <taxon>NPAAA clade</taxon>
        <taxon>Hologalegina</taxon>
        <taxon>IRL clade</taxon>
        <taxon>Trifolieae</taxon>
        <taxon>Trifolium</taxon>
    </lineage>
</organism>
<evidence type="ECO:0000256" key="1">
    <source>
        <dbReference type="SAM" id="Coils"/>
    </source>
</evidence>
<accession>A0A2Z6MDR6</accession>
<name>A0A2Z6MDR6_TRISU</name>
<dbReference type="InterPro" id="IPR007321">
    <property type="entry name" value="Transposase_28"/>
</dbReference>
<protein>
    <recommendedName>
        <fullName evidence="3">Transposase (putative) gypsy type domain-containing protein</fullName>
    </recommendedName>
</protein>
<sequence length="1240" mass="136515">MSEKELLECQGKNKRVADVIRNSPQEGPTNKPLKKRHRPEISSLPSLHIPKMSQPSSSKDAGVDETWTSFFTEINGGGDGDDTLICVMARSSSSSSVKQQTSTGGGVVPAGEVDELNGFMSRSTWSAHGVLVCRAGASPYWVCPLVSFVLPFDEGFGRGQRPRPFYALSLELWWKGGFDFAVEFTFLHCFSGTSMADIEELIESHRLVDTITDEKFAWVAPEPRGAASSIVQWDPSVHSIVEDRGEGDLENWEVHVPEEGKRVCLEFSVGGFAMYEFAFKDLKFRLPFSDFVVGVFDRLRLAPSQLHLNSLAFIRTFELLCNYLDVEPTLPLFFRIFKIQRQTVRGRQGWVSLKHHQTKIFRMFVDSVRGFKERHFALPTDAYLVMDVLLSPAERAGFEKLRAYVAGFQPVKFMTKAGMPANDAFGNPRVEPRFVNTKSLLECTSRDASKSLLDKMADFADELVKIVADKKRVTKKKPARSAVSNVILSASSTPASSSSPVGAKGSPSVVKPPPAKRQRDDFVVDLESIEETKGFMFPPLFGMPGYLAQHPATILRSEKDAIMKYSSEELGVQLAKDFTATLRLAETAMVIELGNTVTDLKGKQKNYANLAADLRKSEKEVAELKITCFAEKKGREKVEDELQSLRQMMAPSEDEPEHVQSLATRAELVGEIWAQMGNVFDSAKVIVLSSGVSHGVGHGFLLELHICLGFIQDLIPGGRFFDGNHLFELGSIAEVLPHGVLLHVISDIDLHGLLVESLDVIPGGNGSLGQASVPSHGTFDQCGRKNLALDASLYCLVIEDSINVLDVYVGVSEPVILPQLGPVSGLEYLLDEESSLVGIGSRLLDYPESCLRAGSLSSEEEIGVCSKRATALPLLFARATAFSRRGVRFLFWTCGYDCTRSRTDLLWLVPARRAGGDSERLVLRVGEEGLIHSKICRWPSSSARIRAFCSLTVRMVSCKALRLFPLFSLGEELHRIVIIGIERGFSSVSVIGFRNGLIGVVNRHEDGIAGVQGERRNDVNVVGIVVVMARSPLSSSAKQQTSTGGGVVPAGAPMPKSENEQLLSCLSGSTILGGLDKLNGFMSRSTWSAYGVLVCWAGASPYWACPVIRAGVNLGQFLGPVQNKFHEKVKELGLERELQNNMADCIRMTFLLCVIGRMFVDIENENKAFVGEITELKKLTTSLKDERNKLKKTLEKCHKVTVDKLKAEIEELKGEISLQYNAGYDNAVKQVLHFASRLKP</sequence>
<reference evidence="5" key="1">
    <citation type="journal article" date="2017" name="Front. Plant Sci.">
        <title>Climate Clever Clovers: New Paradigm to Reduce the Environmental Footprint of Ruminants by Breeding Low Methanogenic Forages Utilizing Haplotype Variation.</title>
        <authorList>
            <person name="Kaur P."/>
            <person name="Appels R."/>
            <person name="Bayer P.E."/>
            <person name="Keeble-Gagnere G."/>
            <person name="Wang J."/>
            <person name="Hirakawa H."/>
            <person name="Shirasawa K."/>
            <person name="Vercoe P."/>
            <person name="Stefanova K."/>
            <person name="Durmic Z."/>
            <person name="Nichols P."/>
            <person name="Revell C."/>
            <person name="Isobe S.N."/>
            <person name="Edwards D."/>
            <person name="Erskine W."/>
        </authorList>
    </citation>
    <scope>NUCLEOTIDE SEQUENCE [LARGE SCALE GENOMIC DNA]</scope>
    <source>
        <strain evidence="5">cv. Daliak</strain>
    </source>
</reference>
<feature type="coiled-coil region" evidence="1">
    <location>
        <begin position="600"/>
        <end position="655"/>
    </location>
</feature>
<dbReference type="PANTHER" id="PTHR31099:SF49">
    <property type="entry name" value="MYOSIN HEAVY CHAIN-LIKE PROTEIN"/>
    <property type="match status" value="1"/>
</dbReference>
<dbReference type="PANTHER" id="PTHR31099">
    <property type="entry name" value="OS06G0165300 PROTEIN"/>
    <property type="match status" value="1"/>
</dbReference>
<keyword evidence="5" id="KW-1185">Reference proteome</keyword>
<evidence type="ECO:0000256" key="2">
    <source>
        <dbReference type="SAM" id="MobiDB-lite"/>
    </source>
</evidence>
<dbReference type="AlphaFoldDB" id="A0A2Z6MDR6"/>
<feature type="coiled-coil region" evidence="1">
    <location>
        <begin position="1173"/>
        <end position="1222"/>
    </location>
</feature>
<feature type="region of interest" description="Disordered" evidence="2">
    <location>
        <begin position="491"/>
        <end position="517"/>
    </location>
</feature>
<proteinExistence type="predicted"/>
<feature type="compositionally biased region" description="Low complexity" evidence="2">
    <location>
        <begin position="491"/>
        <end position="500"/>
    </location>
</feature>
<evidence type="ECO:0000313" key="5">
    <source>
        <dbReference type="Proteomes" id="UP000242715"/>
    </source>
</evidence>
<dbReference type="Pfam" id="PF04195">
    <property type="entry name" value="Transposase_28"/>
    <property type="match status" value="1"/>
</dbReference>
<gene>
    <name evidence="4" type="ORF">TSUD_160730</name>
</gene>
<dbReference type="OrthoDB" id="687305at2759"/>
<feature type="domain" description="Transposase (putative) gypsy type" evidence="3">
    <location>
        <begin position="284"/>
        <end position="340"/>
    </location>
</feature>